<feature type="region of interest" description="Disordered" evidence="1">
    <location>
        <begin position="105"/>
        <end position="128"/>
    </location>
</feature>
<feature type="region of interest" description="Disordered" evidence="1">
    <location>
        <begin position="40"/>
        <end position="59"/>
    </location>
</feature>
<accession>A0A423WWD9</accession>
<proteinExistence type="predicted"/>
<keyword evidence="2" id="KW-1133">Transmembrane helix</keyword>
<feature type="transmembrane region" description="Helical" evidence="2">
    <location>
        <begin position="265"/>
        <end position="286"/>
    </location>
</feature>
<keyword evidence="2" id="KW-0472">Membrane</keyword>
<evidence type="ECO:0000256" key="1">
    <source>
        <dbReference type="SAM" id="MobiDB-lite"/>
    </source>
</evidence>
<evidence type="ECO:0000313" key="4">
    <source>
        <dbReference type="Proteomes" id="UP000283895"/>
    </source>
</evidence>
<sequence length="291" mass="32608">MPQAHFDNRNRGDSLESTASASLLDSSQFELIPLEVAQRRQAQRRASGQEDQTLTGRARLNTLRNASYCTNASQAGSQPVTPSSAMTPNTGKVKRFVPRAFAQFSSPLSGRNENDTNGALIADDDTRPTISTVTGSDVTITTITNEDGSRYRIFDPAPRLYPWDQRHRRPATQKSTDQSLQRMAHRALNNMGDMERGTVSRRARDAEHWLSDEAKARRRGFFLIIALLGIFPFISLLAIAGTLDTALSWHTRGEVDRFSLRQKRFLLAEFLIMLMATLGTFIFIAIKYSMH</sequence>
<feature type="region of interest" description="Disordered" evidence="1">
    <location>
        <begin position="71"/>
        <end position="90"/>
    </location>
</feature>
<feature type="transmembrane region" description="Helical" evidence="2">
    <location>
        <begin position="221"/>
        <end position="243"/>
    </location>
</feature>
<dbReference type="AlphaFoldDB" id="A0A423WWD9"/>
<evidence type="ECO:0000313" key="3">
    <source>
        <dbReference type="EMBL" id="ROW07780.1"/>
    </source>
</evidence>
<keyword evidence="2" id="KW-0812">Transmembrane</keyword>
<reference evidence="3 4" key="1">
    <citation type="submission" date="2015-09" db="EMBL/GenBank/DDBJ databases">
        <title>Host preference determinants of Valsa canker pathogens revealed by comparative genomics.</title>
        <authorList>
            <person name="Yin Z."/>
            <person name="Huang L."/>
        </authorList>
    </citation>
    <scope>NUCLEOTIDE SEQUENCE [LARGE SCALE GENOMIC DNA]</scope>
    <source>
        <strain evidence="3 4">03-1</strain>
    </source>
</reference>
<comment type="caution">
    <text evidence="3">The sequence shown here is derived from an EMBL/GenBank/DDBJ whole genome shotgun (WGS) entry which is preliminary data.</text>
</comment>
<gene>
    <name evidence="3" type="ORF">VMCG_03550</name>
</gene>
<feature type="compositionally biased region" description="Polar residues" evidence="1">
    <location>
        <begin position="105"/>
        <end position="117"/>
    </location>
</feature>
<dbReference type="Proteomes" id="UP000283895">
    <property type="component" value="Unassembled WGS sequence"/>
</dbReference>
<evidence type="ECO:0000256" key="2">
    <source>
        <dbReference type="SAM" id="Phobius"/>
    </source>
</evidence>
<name>A0A423WWD9_9PEZI</name>
<dbReference type="STRING" id="356882.A0A423WWD9"/>
<organism evidence="3 4">
    <name type="scientific">Cytospora schulzeri</name>
    <dbReference type="NCBI Taxonomy" id="448051"/>
    <lineage>
        <taxon>Eukaryota</taxon>
        <taxon>Fungi</taxon>
        <taxon>Dikarya</taxon>
        <taxon>Ascomycota</taxon>
        <taxon>Pezizomycotina</taxon>
        <taxon>Sordariomycetes</taxon>
        <taxon>Sordariomycetidae</taxon>
        <taxon>Diaporthales</taxon>
        <taxon>Cytosporaceae</taxon>
        <taxon>Cytospora</taxon>
    </lineage>
</organism>
<keyword evidence="4" id="KW-1185">Reference proteome</keyword>
<dbReference type="OrthoDB" id="5353066at2759"/>
<protein>
    <submittedName>
        <fullName evidence="3">Uncharacterized protein</fullName>
    </submittedName>
</protein>
<dbReference type="EMBL" id="LKEA01000007">
    <property type="protein sequence ID" value="ROW07780.1"/>
    <property type="molecule type" value="Genomic_DNA"/>
</dbReference>